<evidence type="ECO:0000256" key="2">
    <source>
        <dbReference type="ARBA" id="ARBA00022723"/>
    </source>
</evidence>
<protein>
    <submittedName>
        <fullName evidence="6">MBL fold metallo-hydrolase</fullName>
    </submittedName>
</protein>
<dbReference type="KEGG" id="elio:KO353_10475"/>
<keyword evidence="2" id="KW-0479">Metal-binding</keyword>
<keyword evidence="3" id="KW-0378">Hydrolase</keyword>
<dbReference type="PANTHER" id="PTHR46233">
    <property type="entry name" value="HYDROXYACYLGLUTATHIONE HYDROLASE GLOC"/>
    <property type="match status" value="1"/>
</dbReference>
<dbReference type="GO" id="GO:0016787">
    <property type="term" value="F:hydrolase activity"/>
    <property type="evidence" value="ECO:0007669"/>
    <property type="project" value="UniProtKB-KW"/>
</dbReference>
<keyword evidence="7" id="KW-1185">Reference proteome</keyword>
<keyword evidence="4" id="KW-0862">Zinc</keyword>
<reference evidence="6" key="1">
    <citation type="submission" date="2021-06" db="EMBL/GenBank/DDBJ databases">
        <title>Elioraea tepida, sp. nov., a moderately thermophilic aerobic anoxygenic phototrophic bacterium isolated from an alkaline siliceous hot spring mat community in Yellowstone National Park, WY, USA.</title>
        <authorList>
            <person name="Saini M.K."/>
            <person name="Yoshida S."/>
            <person name="Sebastian A."/>
            <person name="Hirose S."/>
            <person name="Hara E."/>
            <person name="Tamaki H."/>
            <person name="Soulier N.T."/>
            <person name="Albert I."/>
            <person name="Hanada S."/>
            <person name="Bryant D.A."/>
            <person name="Tank M."/>
        </authorList>
    </citation>
    <scope>NUCLEOTIDE SEQUENCE</scope>
    <source>
        <strain evidence="6">MS-P2</strain>
    </source>
</reference>
<evidence type="ECO:0000259" key="5">
    <source>
        <dbReference type="SMART" id="SM00849"/>
    </source>
</evidence>
<dbReference type="InterPro" id="IPR001279">
    <property type="entry name" value="Metallo-B-lactamas"/>
</dbReference>
<evidence type="ECO:0000256" key="1">
    <source>
        <dbReference type="ARBA" id="ARBA00001947"/>
    </source>
</evidence>
<dbReference type="AlphaFoldDB" id="A0A975U662"/>
<accession>A0A975U662</accession>
<dbReference type="PANTHER" id="PTHR46233:SF3">
    <property type="entry name" value="HYDROXYACYLGLUTATHIONE HYDROLASE GLOC"/>
    <property type="match status" value="1"/>
</dbReference>
<proteinExistence type="predicted"/>
<dbReference type="InterPro" id="IPR051453">
    <property type="entry name" value="MBL_Glyoxalase_II"/>
</dbReference>
<evidence type="ECO:0000313" key="6">
    <source>
        <dbReference type="EMBL" id="QXM26299.1"/>
    </source>
</evidence>
<comment type="cofactor">
    <cofactor evidence="1">
        <name>Zn(2+)</name>
        <dbReference type="ChEBI" id="CHEBI:29105"/>
    </cofactor>
</comment>
<sequence>MKAAIVPVTPLQQNCAILWDPETGQGAVVDPGGDSEWVAERVAAHGVTVEHILLTHGHIDHAGGAARLRRLLGGVPILGPGIEDRFLLEELPLAGARFGILDAEAVTPDRWLAEGDTISIGRREFAVLHCPGHTPGHVVFVDQPGKVAVVGDVLFRGSIGRTDFPYGDHAALVGSIRSKLFPLGDDIAFLCGHGPGSSFGAERRTNPFVGDRAFP</sequence>
<feature type="domain" description="Metallo-beta-lactamase" evidence="5">
    <location>
        <begin position="12"/>
        <end position="193"/>
    </location>
</feature>
<dbReference type="CDD" id="cd07737">
    <property type="entry name" value="YcbL-like_MBL-fold"/>
    <property type="match status" value="1"/>
</dbReference>
<gene>
    <name evidence="6" type="ORF">KO353_10475</name>
</gene>
<evidence type="ECO:0000313" key="7">
    <source>
        <dbReference type="Proteomes" id="UP000694001"/>
    </source>
</evidence>
<dbReference type="EMBL" id="CP076448">
    <property type="protein sequence ID" value="QXM26299.1"/>
    <property type="molecule type" value="Genomic_DNA"/>
</dbReference>
<dbReference type="Pfam" id="PF00753">
    <property type="entry name" value="Lactamase_B"/>
    <property type="match status" value="1"/>
</dbReference>
<dbReference type="GO" id="GO:0046872">
    <property type="term" value="F:metal ion binding"/>
    <property type="evidence" value="ECO:0007669"/>
    <property type="project" value="UniProtKB-KW"/>
</dbReference>
<name>A0A975U662_9PROT</name>
<dbReference type="Proteomes" id="UP000694001">
    <property type="component" value="Chromosome"/>
</dbReference>
<organism evidence="6 7">
    <name type="scientific">Elioraea tepida</name>
    <dbReference type="NCBI Taxonomy" id="2843330"/>
    <lineage>
        <taxon>Bacteria</taxon>
        <taxon>Pseudomonadati</taxon>
        <taxon>Pseudomonadota</taxon>
        <taxon>Alphaproteobacteria</taxon>
        <taxon>Acetobacterales</taxon>
        <taxon>Elioraeaceae</taxon>
        <taxon>Elioraea</taxon>
    </lineage>
</organism>
<evidence type="ECO:0000256" key="3">
    <source>
        <dbReference type="ARBA" id="ARBA00022801"/>
    </source>
</evidence>
<dbReference type="SMART" id="SM00849">
    <property type="entry name" value="Lactamase_B"/>
    <property type="match status" value="1"/>
</dbReference>
<evidence type="ECO:0000256" key="4">
    <source>
        <dbReference type="ARBA" id="ARBA00022833"/>
    </source>
</evidence>